<dbReference type="AlphaFoldDB" id="A0A1Y0II16"/>
<evidence type="ECO:0000256" key="13">
    <source>
        <dbReference type="ARBA" id="ARBA00034617"/>
    </source>
</evidence>
<dbReference type="CDD" id="cd22352">
    <property type="entry name" value="RecB_C-like"/>
    <property type="match status" value="1"/>
</dbReference>
<feature type="binding site" evidence="15">
    <location>
        <position position="1106"/>
    </location>
    <ligand>
        <name>Mg(2+)</name>
        <dbReference type="ChEBI" id="CHEBI:18420"/>
    </ligand>
</feature>
<reference evidence="19 20" key="1">
    <citation type="submission" date="2017-05" db="EMBL/GenBank/DDBJ databases">
        <title>Genomic insights into alkan degradation activity of Oleiphilus messinensis.</title>
        <authorList>
            <person name="Kozyavkin S.A."/>
            <person name="Slesarev A.I."/>
            <person name="Golyshin P.N."/>
            <person name="Korzhenkov A."/>
            <person name="Golyshina O.N."/>
            <person name="Toshchakov S.V."/>
        </authorList>
    </citation>
    <scope>NUCLEOTIDE SEQUENCE [LARGE SCALE GENOMIC DNA]</scope>
    <source>
        <strain evidence="19 20">ME102</strain>
    </source>
</reference>
<feature type="active site" description="For nuclease activity" evidence="15">
    <location>
        <position position="1106"/>
    </location>
</feature>
<keyword evidence="11 15" id="KW-0234">DNA repair</keyword>
<evidence type="ECO:0000256" key="9">
    <source>
        <dbReference type="ARBA" id="ARBA00022842"/>
    </source>
</evidence>
<keyword evidence="9 15" id="KW-0460">Magnesium</keyword>
<evidence type="ECO:0000256" key="14">
    <source>
        <dbReference type="ARBA" id="ARBA00048988"/>
    </source>
</evidence>
<sequence>MSESGRSQPLSPADLPLHGRHLIEASAGTGKTYNITRLYLRLLIEKQLSVQQILVMTFTKAATEELRGRIETVLRESHDQWDALVSTDPFFQKLAQNVDKAGALATMHRALLELDEAAIFTIHGFCNRILSQEAFASGLPMDISMEADTSELLLESVRDWLRRINQQADKFDLLEANNWHTPHQILQEFGALLRHDEPLQVVSRESVLAENPDAFQDLVPRKQRLLTLLSAMEAEITAGFIEKTKGQEQARGEAWAALKSWLGDPEEAACPKVARLCVNWTKMRAPLRAHFEPVRTLIENTDEWLDKTERIPALLLLHEGILAIRDGFKRLKKQHMVMDFDDLISHLSQRLNAADGAQLVRIIRNQYPVALVDEFQDTDPHQYAILNQVYPRSAEDQALFMIGDPKQAIYGFRGGDIFAYLQARSEADYQWHMDTNWRSIDEVVTGYNRVFWGAPLTDPATDVFGYDIHYEQIHHTVHAKAAKMPMQDDLSLNGSDRGDGTDDRRCALQFFWLAEIDNPSGKSGKPLTADWQNGLAAWCVAEVERLLANARLGETSLRESDIAILVRSGAEAAIVKNWMQRADLPSVFLSDRSNVYSSPQAEELRWVLQGILECENDTLLVTALSTRLMGGNAERLARYQQADGEALWERTRDRVMQLRELWVKRGCMLMLLELIHHHYLPEPEQHERALTNMLHLAEKLQEASRKYRQPQQLFKWYRDQCLNPDATEEAQLRLESDANLIRIVTMHSSKGLEYPIVFVPFASNYADPARSKSVSKYHDPKDLSLRYQIGADDTAVQCMVNEAHAESVRLLYVAITRASHRCYLGAAPFAKSERSALGMTLGLADVDQWLPALQALAETSEGCIGYSPISSALSNGAPVSPNRGEAPVHMELSASDLRHPIDDSWRLASYSALARQVFTERQDRKNRDEEDRLRVVTDEVPNATAGNDPAVPDLLPLRFRLTKGRQAGNLLHDILERTDFSHPHWDEVIDRPLQRFDQDGWETLKPELVAWLEDCLDTPIPLIGESGSTFTLGQLTHAHTLREAEFYFPLTQVRRPDLISILKQHRQQFAQVSGSLFLPGESRITGMMHGFIDLIFEVEGRYFVCDYKSTHLGDDFSCYGHGALLENIQAHFYDLQYLIYCAALDRYLAARLGPQYNREKHFGGVYYFFLRGMSAANPLPLGIFAQSIEPAFLDALNRVMGELPEEAV</sequence>
<evidence type="ECO:0000256" key="6">
    <source>
        <dbReference type="ARBA" id="ARBA00022806"/>
    </source>
</evidence>
<evidence type="ECO:0000256" key="2">
    <source>
        <dbReference type="ARBA" id="ARBA00022723"/>
    </source>
</evidence>
<dbReference type="RefSeq" id="WP_087463749.1">
    <property type="nucleotide sequence ID" value="NZ_CP021425.1"/>
</dbReference>
<comment type="subunit">
    <text evidence="15">Heterotrimer of RecB, RecC and RecD. All subunits contribute to DNA-binding. Interacts with RecA.</text>
</comment>
<dbReference type="Gene3D" id="1.10.486.10">
    <property type="entry name" value="PCRA, domain 4"/>
    <property type="match status" value="1"/>
</dbReference>
<keyword evidence="4 15" id="KW-0227">DNA damage</keyword>
<evidence type="ECO:0000256" key="16">
    <source>
        <dbReference type="PROSITE-ProRule" id="PRU00560"/>
    </source>
</evidence>
<dbReference type="SUPFAM" id="SSF52980">
    <property type="entry name" value="Restriction endonuclease-like"/>
    <property type="match status" value="1"/>
</dbReference>
<dbReference type="Gene3D" id="1.10.3170.10">
    <property type="entry name" value="Recbcd, chain B, domain 2"/>
    <property type="match status" value="1"/>
</dbReference>
<dbReference type="GO" id="GO:0005524">
    <property type="term" value="F:ATP binding"/>
    <property type="evidence" value="ECO:0007669"/>
    <property type="project" value="UniProtKB-UniRule"/>
</dbReference>
<dbReference type="GO" id="GO:0005829">
    <property type="term" value="C:cytosol"/>
    <property type="evidence" value="ECO:0007669"/>
    <property type="project" value="TreeGrafter"/>
</dbReference>
<dbReference type="GO" id="GO:0043138">
    <property type="term" value="F:3'-5' DNA helicase activity"/>
    <property type="evidence" value="ECO:0007669"/>
    <property type="project" value="UniProtKB-UniRule"/>
</dbReference>
<gene>
    <name evidence="15" type="primary">recB</name>
    <name evidence="19" type="ORF">OLMES_5050</name>
</gene>
<name>A0A1Y0II16_9GAMM</name>
<evidence type="ECO:0000313" key="19">
    <source>
        <dbReference type="EMBL" id="ARU59034.1"/>
    </source>
</evidence>
<dbReference type="InterPro" id="IPR014016">
    <property type="entry name" value="UvrD-like_ATP-bd"/>
</dbReference>
<dbReference type="GO" id="GO:0000287">
    <property type="term" value="F:magnesium ion binding"/>
    <property type="evidence" value="ECO:0007669"/>
    <property type="project" value="UniProtKB-UniRule"/>
</dbReference>
<dbReference type="GO" id="GO:0009338">
    <property type="term" value="C:exodeoxyribonuclease V complex"/>
    <property type="evidence" value="ECO:0007669"/>
    <property type="project" value="TreeGrafter"/>
</dbReference>
<evidence type="ECO:0000256" key="10">
    <source>
        <dbReference type="ARBA" id="ARBA00023125"/>
    </source>
</evidence>
<dbReference type="InterPro" id="IPR011335">
    <property type="entry name" value="Restrct_endonuc-II-like"/>
</dbReference>
<dbReference type="PANTHER" id="PTHR11070">
    <property type="entry name" value="UVRD / RECB / PCRA DNA HELICASE FAMILY MEMBER"/>
    <property type="match status" value="1"/>
</dbReference>
<keyword evidence="10 15" id="KW-0238">DNA-binding</keyword>
<feature type="domain" description="UvrD-like helicase C-terminal" evidence="18">
    <location>
        <begin position="471"/>
        <end position="751"/>
    </location>
</feature>
<evidence type="ECO:0000256" key="12">
    <source>
        <dbReference type="ARBA" id="ARBA00023235"/>
    </source>
</evidence>
<keyword evidence="2 15" id="KW-0479">Metal-binding</keyword>
<keyword evidence="1 15" id="KW-0540">Nuclease</keyword>
<dbReference type="InterPro" id="IPR014017">
    <property type="entry name" value="DNA_helicase_UvrD-like_C"/>
</dbReference>
<dbReference type="PROSITE" id="PS51198">
    <property type="entry name" value="UVRD_HELICASE_ATP_BIND"/>
    <property type="match status" value="1"/>
</dbReference>
<comment type="catalytic activity">
    <reaction evidence="15">
        <text>Exonucleolytic cleavage (in the presence of ATP) in either 5'- to 3'- or 3'- to 5'-direction to yield 5'-phosphooligonucleotides.</text>
        <dbReference type="EC" id="3.1.11.5"/>
    </reaction>
</comment>
<feature type="domain" description="UvrD-like helicase ATP-binding" evidence="17">
    <location>
        <begin position="4"/>
        <end position="440"/>
    </location>
</feature>
<dbReference type="Gene3D" id="3.90.320.10">
    <property type="match status" value="1"/>
</dbReference>
<comment type="miscellaneous">
    <text evidence="15">In the RecBCD complex, RecB has a slow 3'-5' helicase, an exonuclease activity and loads RecA onto ssDNA, RecD has a fast 5'-3' helicase activity, while RecC stimulates the ATPase and processivity of the RecB helicase and contributes to recognition of the Chi site.</text>
</comment>
<dbReference type="OrthoDB" id="9810135at2"/>
<dbReference type="Proteomes" id="UP000196027">
    <property type="component" value="Chromosome"/>
</dbReference>
<dbReference type="KEGG" id="ome:OLMES_5050"/>
<evidence type="ECO:0000259" key="17">
    <source>
        <dbReference type="PROSITE" id="PS51198"/>
    </source>
</evidence>
<comment type="catalytic activity">
    <reaction evidence="14 15">
        <text>ATP + H2O = ADP + phosphate + H(+)</text>
        <dbReference type="Rhea" id="RHEA:13065"/>
        <dbReference type="ChEBI" id="CHEBI:15377"/>
        <dbReference type="ChEBI" id="CHEBI:15378"/>
        <dbReference type="ChEBI" id="CHEBI:30616"/>
        <dbReference type="ChEBI" id="CHEBI:43474"/>
        <dbReference type="ChEBI" id="CHEBI:456216"/>
        <dbReference type="EC" id="5.6.2.4"/>
    </reaction>
</comment>
<dbReference type="Pfam" id="PF12705">
    <property type="entry name" value="PDDEXK_1"/>
    <property type="match status" value="1"/>
</dbReference>
<dbReference type="PROSITE" id="PS51217">
    <property type="entry name" value="UVRD_HELICASE_CTER"/>
    <property type="match status" value="1"/>
</dbReference>
<evidence type="ECO:0000256" key="5">
    <source>
        <dbReference type="ARBA" id="ARBA00022801"/>
    </source>
</evidence>
<comment type="function">
    <text evidence="15">A helicase/nuclease that prepares dsDNA breaks (DSB) for recombinational DNA repair. Binds to DSBs and unwinds DNA via a highly rapid and processive ATP-dependent bidirectional helicase activity. Unwinds dsDNA until it encounters a Chi (crossover hotspot instigator) sequence from the 3' direction. Cuts ssDNA a few nucleotides 3' to the Chi site. The properties and activities of the enzyme are changed at Chi. The Chi-altered holoenzyme produces a long 3'-ssDNA overhang and facilitates RecA-binding to the ssDNA for homologous DNA recombination and repair. Holoenzyme degrades any linearized DNA that is unable to undergo homologous recombination. In the holoenzyme this subunit contributes ATPase, 3'-5' helicase, exonuclease activity and loads RecA onto ssDNA.</text>
</comment>
<comment type="catalytic activity">
    <reaction evidence="13 15">
        <text>Couples ATP hydrolysis with the unwinding of duplex DNA by translocating in the 3'-5' direction.</text>
        <dbReference type="EC" id="5.6.2.4"/>
    </reaction>
</comment>
<feature type="binding site" evidence="16">
    <location>
        <begin position="25"/>
        <end position="32"/>
    </location>
    <ligand>
        <name>ATP</name>
        <dbReference type="ChEBI" id="CHEBI:30616"/>
    </ligand>
</feature>
<accession>A0A1Y0II16</accession>
<dbReference type="InterPro" id="IPR011604">
    <property type="entry name" value="PDDEXK-like_dom_sf"/>
</dbReference>
<evidence type="ECO:0000256" key="11">
    <source>
        <dbReference type="ARBA" id="ARBA00023204"/>
    </source>
</evidence>
<keyword evidence="12 15" id="KW-0413">Isomerase</keyword>
<protein>
    <recommendedName>
        <fullName evidence="15">RecBCD enzyme subunit RecB</fullName>
        <ecNumber evidence="15">3.1.11.5</ecNumber>
        <ecNumber evidence="15">5.6.2.4</ecNumber>
    </recommendedName>
    <alternativeName>
        <fullName evidence="15">DNA 3'-5' helicase subunit RecB</fullName>
    </alternativeName>
    <alternativeName>
        <fullName evidence="15">Exonuclease V subunit RecB</fullName>
        <shortName evidence="15">ExoV subunit RecB</shortName>
    </alternativeName>
    <alternativeName>
        <fullName evidence="15">Helicase/nuclease RecBCD subunit RecB</fullName>
    </alternativeName>
</protein>
<proteinExistence type="inferred from homology"/>
<dbReference type="HAMAP" id="MF_01485">
    <property type="entry name" value="RecB"/>
    <property type="match status" value="1"/>
</dbReference>
<dbReference type="Gene3D" id="3.40.50.300">
    <property type="entry name" value="P-loop containing nucleotide triphosphate hydrolases"/>
    <property type="match status" value="2"/>
</dbReference>
<dbReference type="InterPro" id="IPR000212">
    <property type="entry name" value="DNA_helicase_UvrD/REP"/>
</dbReference>
<keyword evidence="7 15" id="KW-0269">Exonuclease</keyword>
<comment type="domain">
    <text evidence="15">The N-terminal DNA-binding domain is a ssDNA-dependent ATPase and has ATP-dependent 3'-5' helicase function. This domain interacts with RecC.</text>
</comment>
<evidence type="ECO:0000256" key="4">
    <source>
        <dbReference type="ARBA" id="ARBA00022763"/>
    </source>
</evidence>
<dbReference type="InterPro" id="IPR027417">
    <property type="entry name" value="P-loop_NTPase"/>
</dbReference>
<evidence type="ECO:0000256" key="8">
    <source>
        <dbReference type="ARBA" id="ARBA00022840"/>
    </source>
</evidence>
<keyword evidence="3 15" id="KW-0547">Nucleotide-binding</keyword>
<dbReference type="SUPFAM" id="SSF52540">
    <property type="entry name" value="P-loop containing nucleoside triphosphate hydrolases"/>
    <property type="match status" value="1"/>
</dbReference>
<keyword evidence="20" id="KW-1185">Reference proteome</keyword>
<feature type="region of interest" description="DNA-binding and helicase activity, interacts with RecC" evidence="15">
    <location>
        <begin position="1"/>
        <end position="870"/>
    </location>
</feature>
<dbReference type="GO" id="GO:0003677">
    <property type="term" value="F:DNA binding"/>
    <property type="evidence" value="ECO:0007669"/>
    <property type="project" value="UniProtKB-UniRule"/>
</dbReference>
<feature type="binding site" evidence="15">
    <location>
        <position position="972"/>
    </location>
    <ligand>
        <name>Mg(2+)</name>
        <dbReference type="ChEBI" id="CHEBI:18420"/>
    </ligand>
</feature>
<evidence type="ECO:0000256" key="7">
    <source>
        <dbReference type="ARBA" id="ARBA00022839"/>
    </source>
</evidence>
<evidence type="ECO:0000313" key="20">
    <source>
        <dbReference type="Proteomes" id="UP000196027"/>
    </source>
</evidence>
<dbReference type="EC" id="3.1.11.5" evidence="15"/>
<dbReference type="GO" id="GO:0000724">
    <property type="term" value="P:double-strand break repair via homologous recombination"/>
    <property type="evidence" value="ECO:0007669"/>
    <property type="project" value="UniProtKB-UniRule"/>
</dbReference>
<evidence type="ECO:0000256" key="1">
    <source>
        <dbReference type="ARBA" id="ARBA00022722"/>
    </source>
</evidence>
<keyword evidence="8 15" id="KW-0067">ATP-binding</keyword>
<evidence type="ECO:0000259" key="18">
    <source>
        <dbReference type="PROSITE" id="PS51217"/>
    </source>
</evidence>
<dbReference type="GO" id="GO:0008854">
    <property type="term" value="F:exodeoxyribonuclease V activity"/>
    <property type="evidence" value="ECO:0007669"/>
    <property type="project" value="UniProtKB-EC"/>
</dbReference>
<comment type="cofactor">
    <cofactor evidence="15">
        <name>Mg(2+)</name>
        <dbReference type="ChEBI" id="CHEBI:18420"/>
    </cofactor>
    <text evidence="15">Binds 1 Mg(2+) ion per subunit.</text>
</comment>
<dbReference type="GO" id="GO:0016887">
    <property type="term" value="F:ATP hydrolysis activity"/>
    <property type="evidence" value="ECO:0007669"/>
    <property type="project" value="RHEA"/>
</dbReference>
<keyword evidence="5 15" id="KW-0378">Hydrolase</keyword>
<dbReference type="EMBL" id="CP021425">
    <property type="protein sequence ID" value="ARU59034.1"/>
    <property type="molecule type" value="Genomic_DNA"/>
</dbReference>
<feature type="region of interest" description="Nuclease activity, interacts with RecD and RecA" evidence="15">
    <location>
        <begin position="904"/>
        <end position="1208"/>
    </location>
</feature>
<dbReference type="PANTHER" id="PTHR11070:SF23">
    <property type="entry name" value="RECBCD ENZYME SUBUNIT RECB"/>
    <property type="match status" value="1"/>
</dbReference>
<comment type="similarity">
    <text evidence="15">Belongs to the helicase family. UvrD subfamily.</text>
</comment>
<dbReference type="NCBIfam" id="TIGR00609">
    <property type="entry name" value="recB"/>
    <property type="match status" value="1"/>
</dbReference>
<keyword evidence="6 15" id="KW-0347">Helicase</keyword>
<evidence type="ECO:0000256" key="15">
    <source>
        <dbReference type="HAMAP-Rule" id="MF_01485"/>
    </source>
</evidence>
<comment type="domain">
    <text evidence="15">The C-terminal domain has nuclease activity and interacts with RecD. It interacts with RecA, facilitating its loading onto ssDNA.</text>
</comment>
<evidence type="ECO:0000256" key="3">
    <source>
        <dbReference type="ARBA" id="ARBA00022741"/>
    </source>
</evidence>
<dbReference type="EC" id="5.6.2.4" evidence="15"/>
<dbReference type="Pfam" id="PF00580">
    <property type="entry name" value="UvrD-helicase"/>
    <property type="match status" value="1"/>
</dbReference>
<dbReference type="Pfam" id="PF13361">
    <property type="entry name" value="UvrD_C"/>
    <property type="match status" value="1"/>
</dbReference>
<dbReference type="InterPro" id="IPR038726">
    <property type="entry name" value="PDDEXK_AddAB-type"/>
</dbReference>
<feature type="binding site" evidence="15">
    <location>
        <position position="1093"/>
    </location>
    <ligand>
        <name>Mg(2+)</name>
        <dbReference type="ChEBI" id="CHEBI:18420"/>
    </ligand>
</feature>
<dbReference type="InterPro" id="IPR004586">
    <property type="entry name" value="RecB"/>
</dbReference>
<organism evidence="19 20">
    <name type="scientific">Oleiphilus messinensis</name>
    <dbReference type="NCBI Taxonomy" id="141451"/>
    <lineage>
        <taxon>Bacteria</taxon>
        <taxon>Pseudomonadati</taxon>
        <taxon>Pseudomonadota</taxon>
        <taxon>Gammaproteobacteria</taxon>
        <taxon>Oceanospirillales</taxon>
        <taxon>Oleiphilaceae</taxon>
        <taxon>Oleiphilus</taxon>
    </lineage>
</organism>